<protein>
    <submittedName>
        <fullName evidence="2">Unannotated protein</fullName>
    </submittedName>
</protein>
<proteinExistence type="predicted"/>
<reference evidence="2" key="1">
    <citation type="submission" date="2020-05" db="EMBL/GenBank/DDBJ databases">
        <authorList>
            <person name="Chiriac C."/>
            <person name="Salcher M."/>
            <person name="Ghai R."/>
            <person name="Kavagutti S V."/>
        </authorList>
    </citation>
    <scope>NUCLEOTIDE SEQUENCE</scope>
</reference>
<dbReference type="AlphaFoldDB" id="A0A6J7JWF2"/>
<organism evidence="2">
    <name type="scientific">freshwater metagenome</name>
    <dbReference type="NCBI Taxonomy" id="449393"/>
    <lineage>
        <taxon>unclassified sequences</taxon>
        <taxon>metagenomes</taxon>
        <taxon>ecological metagenomes</taxon>
    </lineage>
</organism>
<sequence>MQSPLSGRMSSGFGGSGKYKSKVVFGVALVAAVPFLLSTFAASVTVGTGSLEFGQGSQQATACDQKIYVALGEEWHGAPTPEDSSAGFFRVRAVTVSNLDLEACAGKKLRVRLIDNASKEIKIGPTDESMVLQISLPNPFPISNLSDPVTLGLSYLTGIGAPISTTLTASAALSISGTSVYDGSVLSSKNGDATFYLDPTAATVNIDGQKVFRTTVETIDNPSSTPQAAPSASPSATPVP</sequence>
<feature type="compositionally biased region" description="Low complexity" evidence="1">
    <location>
        <begin position="222"/>
        <end position="240"/>
    </location>
</feature>
<name>A0A6J7JWF2_9ZZZZ</name>
<evidence type="ECO:0000313" key="2">
    <source>
        <dbReference type="EMBL" id="CAB4946444.1"/>
    </source>
</evidence>
<gene>
    <name evidence="2" type="ORF">UFOPK3828_00130</name>
</gene>
<evidence type="ECO:0000256" key="1">
    <source>
        <dbReference type="SAM" id="MobiDB-lite"/>
    </source>
</evidence>
<feature type="region of interest" description="Disordered" evidence="1">
    <location>
        <begin position="218"/>
        <end position="240"/>
    </location>
</feature>
<dbReference type="EMBL" id="CAFBNP010000010">
    <property type="protein sequence ID" value="CAB4946444.1"/>
    <property type="molecule type" value="Genomic_DNA"/>
</dbReference>
<accession>A0A6J7JWF2</accession>